<dbReference type="EMBL" id="MU790593">
    <property type="protein sequence ID" value="KAJ3997075.1"/>
    <property type="molecule type" value="Genomic_DNA"/>
</dbReference>
<dbReference type="Gene3D" id="3.30.420.10">
    <property type="entry name" value="Ribonuclease H-like superfamily/Ribonuclease H"/>
    <property type="match status" value="1"/>
</dbReference>
<feature type="non-terminal residue" evidence="1">
    <location>
        <position position="87"/>
    </location>
</feature>
<dbReference type="Proteomes" id="UP001163828">
    <property type="component" value="Unassembled WGS sequence"/>
</dbReference>
<reference evidence="1" key="1">
    <citation type="submission" date="2022-08" db="EMBL/GenBank/DDBJ databases">
        <authorList>
            <consortium name="DOE Joint Genome Institute"/>
            <person name="Min B."/>
            <person name="Riley R."/>
            <person name="Sierra-Patev S."/>
            <person name="Naranjo-Ortiz M."/>
            <person name="Looney B."/>
            <person name="Konkel Z."/>
            <person name="Slot J.C."/>
            <person name="Sakamoto Y."/>
            <person name="Steenwyk J.L."/>
            <person name="Rokas A."/>
            <person name="Carro J."/>
            <person name="Camarero S."/>
            <person name="Ferreira P."/>
            <person name="Molpeceres G."/>
            <person name="Ruiz-Duenas F.J."/>
            <person name="Serrano A."/>
            <person name="Henrissat B."/>
            <person name="Drula E."/>
            <person name="Hughes K.W."/>
            <person name="Mata J.L."/>
            <person name="Ishikawa N.K."/>
            <person name="Vargas-Isla R."/>
            <person name="Ushijima S."/>
            <person name="Smith C.A."/>
            <person name="Ahrendt S."/>
            <person name="Andreopoulos W."/>
            <person name="He G."/>
            <person name="Labutti K."/>
            <person name="Lipzen A."/>
            <person name="Ng V."/>
            <person name="Sandor L."/>
            <person name="Barry K."/>
            <person name="Martinez A.T."/>
            <person name="Xiao Y."/>
            <person name="Gibbons J.G."/>
            <person name="Terashima K."/>
            <person name="Hibbett D.S."/>
            <person name="Grigoriev I.V."/>
        </authorList>
    </citation>
    <scope>NUCLEOTIDE SEQUENCE</scope>
    <source>
        <strain evidence="1">TFB10827</strain>
    </source>
</reference>
<evidence type="ECO:0000313" key="1">
    <source>
        <dbReference type="EMBL" id="KAJ3997075.1"/>
    </source>
</evidence>
<keyword evidence="2" id="KW-1185">Reference proteome</keyword>
<dbReference type="InterPro" id="IPR039537">
    <property type="entry name" value="Retrotran_Ty1/copia-like"/>
</dbReference>
<dbReference type="PANTHER" id="PTHR42648">
    <property type="entry name" value="TRANSPOSASE, PUTATIVE-RELATED"/>
    <property type="match status" value="1"/>
</dbReference>
<protein>
    <submittedName>
        <fullName evidence="1">Copia protein</fullName>
    </submittedName>
</protein>
<gene>
    <name evidence="1" type="ORF">F5050DRAFT_1570173</name>
</gene>
<dbReference type="InterPro" id="IPR012337">
    <property type="entry name" value="RNaseH-like_sf"/>
</dbReference>
<comment type="caution">
    <text evidence="1">The sequence shown here is derived from an EMBL/GenBank/DDBJ whole genome shotgun (WGS) entry which is preliminary data.</text>
</comment>
<proteinExistence type="predicted"/>
<name>A0ABQ8QF56_9AGAR</name>
<dbReference type="InterPro" id="IPR036397">
    <property type="entry name" value="RNaseH_sf"/>
</dbReference>
<evidence type="ECO:0000313" key="2">
    <source>
        <dbReference type="Proteomes" id="UP001163828"/>
    </source>
</evidence>
<organism evidence="1 2">
    <name type="scientific">Lentinula boryana</name>
    <dbReference type="NCBI Taxonomy" id="40481"/>
    <lineage>
        <taxon>Eukaryota</taxon>
        <taxon>Fungi</taxon>
        <taxon>Dikarya</taxon>
        <taxon>Basidiomycota</taxon>
        <taxon>Agaricomycotina</taxon>
        <taxon>Agaricomycetes</taxon>
        <taxon>Agaricomycetidae</taxon>
        <taxon>Agaricales</taxon>
        <taxon>Marasmiineae</taxon>
        <taxon>Omphalotaceae</taxon>
        <taxon>Lentinula</taxon>
    </lineage>
</organism>
<dbReference type="SUPFAM" id="SSF53098">
    <property type="entry name" value="Ribonuclease H-like"/>
    <property type="match status" value="1"/>
</dbReference>
<accession>A0ABQ8QF56</accession>
<dbReference type="PANTHER" id="PTHR42648:SF28">
    <property type="entry name" value="TRANSPOSON-ENCODED PROTEIN WITH RIBONUCLEASE H-LIKE AND RETROVIRUS ZINC FINGER-LIKE DOMAINS"/>
    <property type="match status" value="1"/>
</dbReference>
<sequence length="87" mass="9849">MLHSSGLPRTLWAEAARHAVWVLNRTSTKSLDGKTPLEAATGKKPDLQDLREWGDKVWVRLEKGNKLGGRVREGRWIGVSEKKKGFR</sequence>